<dbReference type="HOGENOM" id="CLU_1310275_0_0_1"/>
<evidence type="ECO:0000313" key="2">
    <source>
        <dbReference type="Proteomes" id="UP000053424"/>
    </source>
</evidence>
<sequence length="210" mass="23966">MDPACLEGQKLLEQGYLVGLDRRPLLQPRAISLEHLRHPRQLQAPTPSSPEHLHSVSLSQVIPRQILQSPLLRAFSLNPILQTTTMLQQPRPALVVASLACRLNQRLALRQLAPELLVIFSGGEVSANPPQHYLPPAQRYLAPPTKRPQRLRQTLQQQEPVYSVVYPETKTLKRRNQPHQLPLPLISSVQPNLLKRRALQRRKTARKRRT</sequence>
<reference evidence="1 2" key="1">
    <citation type="submission" date="2014-04" db="EMBL/GenBank/DDBJ databases">
        <authorList>
            <consortium name="DOE Joint Genome Institute"/>
            <person name="Kuo A."/>
            <person name="Gay G."/>
            <person name="Dore J."/>
            <person name="Kohler A."/>
            <person name="Nagy L.G."/>
            <person name="Floudas D."/>
            <person name="Copeland A."/>
            <person name="Barry K.W."/>
            <person name="Cichocki N."/>
            <person name="Veneault-Fourrey C."/>
            <person name="LaButti K."/>
            <person name="Lindquist E.A."/>
            <person name="Lipzen A."/>
            <person name="Lundell T."/>
            <person name="Morin E."/>
            <person name="Murat C."/>
            <person name="Sun H."/>
            <person name="Tunlid A."/>
            <person name="Henrissat B."/>
            <person name="Grigoriev I.V."/>
            <person name="Hibbett D.S."/>
            <person name="Martin F."/>
            <person name="Nordberg H.P."/>
            <person name="Cantor M.N."/>
            <person name="Hua S.X."/>
        </authorList>
    </citation>
    <scope>NUCLEOTIDE SEQUENCE [LARGE SCALE GENOMIC DNA]</scope>
    <source>
        <strain evidence="2">h7</strain>
    </source>
</reference>
<gene>
    <name evidence="1" type="ORF">M413DRAFT_300991</name>
</gene>
<keyword evidence="2" id="KW-1185">Reference proteome</keyword>
<reference evidence="2" key="2">
    <citation type="submission" date="2015-01" db="EMBL/GenBank/DDBJ databases">
        <title>Evolutionary Origins and Diversification of the Mycorrhizal Mutualists.</title>
        <authorList>
            <consortium name="DOE Joint Genome Institute"/>
            <consortium name="Mycorrhizal Genomics Consortium"/>
            <person name="Kohler A."/>
            <person name="Kuo A."/>
            <person name="Nagy L.G."/>
            <person name="Floudas D."/>
            <person name="Copeland A."/>
            <person name="Barry K.W."/>
            <person name="Cichocki N."/>
            <person name="Veneault-Fourrey C."/>
            <person name="LaButti K."/>
            <person name="Lindquist E.A."/>
            <person name="Lipzen A."/>
            <person name="Lundell T."/>
            <person name="Morin E."/>
            <person name="Murat C."/>
            <person name="Riley R."/>
            <person name="Ohm R."/>
            <person name="Sun H."/>
            <person name="Tunlid A."/>
            <person name="Henrissat B."/>
            <person name="Grigoriev I.V."/>
            <person name="Hibbett D.S."/>
            <person name="Martin F."/>
        </authorList>
    </citation>
    <scope>NUCLEOTIDE SEQUENCE [LARGE SCALE GENOMIC DNA]</scope>
    <source>
        <strain evidence="2">h7</strain>
    </source>
</reference>
<dbReference type="Proteomes" id="UP000053424">
    <property type="component" value="Unassembled WGS sequence"/>
</dbReference>
<dbReference type="EMBL" id="KN831771">
    <property type="protein sequence ID" value="KIM46034.1"/>
    <property type="molecule type" value="Genomic_DNA"/>
</dbReference>
<dbReference type="AlphaFoldDB" id="A0A0C3CPJ9"/>
<accession>A0A0C3CPJ9</accession>
<evidence type="ECO:0000313" key="1">
    <source>
        <dbReference type="EMBL" id="KIM46034.1"/>
    </source>
</evidence>
<protein>
    <submittedName>
        <fullName evidence="1">Uncharacterized protein</fullName>
    </submittedName>
</protein>
<proteinExistence type="predicted"/>
<organism evidence="1 2">
    <name type="scientific">Hebeloma cylindrosporum</name>
    <dbReference type="NCBI Taxonomy" id="76867"/>
    <lineage>
        <taxon>Eukaryota</taxon>
        <taxon>Fungi</taxon>
        <taxon>Dikarya</taxon>
        <taxon>Basidiomycota</taxon>
        <taxon>Agaricomycotina</taxon>
        <taxon>Agaricomycetes</taxon>
        <taxon>Agaricomycetidae</taxon>
        <taxon>Agaricales</taxon>
        <taxon>Agaricineae</taxon>
        <taxon>Hymenogastraceae</taxon>
        <taxon>Hebeloma</taxon>
    </lineage>
</organism>
<name>A0A0C3CPJ9_HEBCY</name>